<keyword evidence="2" id="KW-0812">Transmembrane</keyword>
<evidence type="ECO:0000313" key="4">
    <source>
        <dbReference type="Proteomes" id="UP000244336"/>
    </source>
</evidence>
<keyword evidence="2" id="KW-0472">Membrane</keyword>
<dbReference type="AlphaFoldDB" id="A0A2T7CRV7"/>
<keyword evidence="4" id="KW-1185">Reference proteome</keyword>
<accession>A0A2T7CRV7</accession>
<evidence type="ECO:0000256" key="1">
    <source>
        <dbReference type="SAM" id="MobiDB-lite"/>
    </source>
</evidence>
<name>A0A2T7CRV7_9POAL</name>
<protein>
    <submittedName>
        <fullName evidence="3">Uncharacterized protein</fullName>
    </submittedName>
</protein>
<dbReference type="Proteomes" id="UP000244336">
    <property type="component" value="Chromosome 7"/>
</dbReference>
<evidence type="ECO:0000256" key="2">
    <source>
        <dbReference type="SAM" id="Phobius"/>
    </source>
</evidence>
<organism evidence="3 4">
    <name type="scientific">Panicum hallii var. hallii</name>
    <dbReference type="NCBI Taxonomy" id="1504633"/>
    <lineage>
        <taxon>Eukaryota</taxon>
        <taxon>Viridiplantae</taxon>
        <taxon>Streptophyta</taxon>
        <taxon>Embryophyta</taxon>
        <taxon>Tracheophyta</taxon>
        <taxon>Spermatophyta</taxon>
        <taxon>Magnoliopsida</taxon>
        <taxon>Liliopsida</taxon>
        <taxon>Poales</taxon>
        <taxon>Poaceae</taxon>
        <taxon>PACMAD clade</taxon>
        <taxon>Panicoideae</taxon>
        <taxon>Panicodae</taxon>
        <taxon>Paniceae</taxon>
        <taxon>Panicinae</taxon>
        <taxon>Panicum</taxon>
        <taxon>Panicum sect. Panicum</taxon>
    </lineage>
</organism>
<feature type="region of interest" description="Disordered" evidence="1">
    <location>
        <begin position="74"/>
        <end position="100"/>
    </location>
</feature>
<sequence>MVGSPLVCHSFLSMVPPWFIFFFLFQFFLRNWVRVHPLSAPAHASTCCLRAGAAAASVAGARAASSNHGPLAFSSPAAAGTIDPRPQPQPRPASRRPLAAGRQNWRVVRRPPRIRIRSRRRPLAVARRPARGARAASVAVAGRLQLLTGLRFPPAPHPQPSPAARSWSPACAWLPPPAVRHPLARLCCR</sequence>
<reference evidence="3 4" key="1">
    <citation type="submission" date="2018-04" db="EMBL/GenBank/DDBJ databases">
        <title>WGS assembly of Panicum hallii var. hallii HAL2.</title>
        <authorList>
            <person name="Lovell J."/>
            <person name="Jenkins J."/>
            <person name="Lowry D."/>
            <person name="Mamidi S."/>
            <person name="Sreedasyam A."/>
            <person name="Weng X."/>
            <person name="Barry K."/>
            <person name="Bonette J."/>
            <person name="Campitelli B."/>
            <person name="Daum C."/>
            <person name="Gordon S."/>
            <person name="Gould B."/>
            <person name="Lipzen A."/>
            <person name="MacQueen A."/>
            <person name="Palacio-Mejia J."/>
            <person name="Plott C."/>
            <person name="Shakirov E."/>
            <person name="Shu S."/>
            <person name="Yoshinaga Y."/>
            <person name="Zane M."/>
            <person name="Rokhsar D."/>
            <person name="Grimwood J."/>
            <person name="Schmutz J."/>
            <person name="Juenger T."/>
        </authorList>
    </citation>
    <scope>NUCLEOTIDE SEQUENCE [LARGE SCALE GENOMIC DNA]</scope>
    <source>
        <strain evidence="4">cv. HAL2</strain>
    </source>
</reference>
<gene>
    <name evidence="3" type="ORF">GQ55_7G015900</name>
</gene>
<keyword evidence="2" id="KW-1133">Transmembrane helix</keyword>
<proteinExistence type="predicted"/>
<feature type="transmembrane region" description="Helical" evidence="2">
    <location>
        <begin position="6"/>
        <end position="29"/>
    </location>
</feature>
<dbReference type="EMBL" id="CM009755">
    <property type="protein sequence ID" value="PUZ46051.1"/>
    <property type="molecule type" value="Genomic_DNA"/>
</dbReference>
<evidence type="ECO:0000313" key="3">
    <source>
        <dbReference type="EMBL" id="PUZ46051.1"/>
    </source>
</evidence>
<dbReference type="Gramene" id="PUZ46051">
    <property type="protein sequence ID" value="PUZ46051"/>
    <property type="gene ID" value="GQ55_7G015900"/>
</dbReference>